<evidence type="ECO:0000313" key="2">
    <source>
        <dbReference type="EMBL" id="KAJ3836846.1"/>
    </source>
</evidence>
<feature type="chain" id="PRO_5041368700" evidence="1">
    <location>
        <begin position="18"/>
        <end position="208"/>
    </location>
</feature>
<protein>
    <submittedName>
        <fullName evidence="2">Uncharacterized protein</fullName>
    </submittedName>
</protein>
<name>A0AA38P621_9AGAR</name>
<organism evidence="2 3">
    <name type="scientific">Lentinula raphanica</name>
    <dbReference type="NCBI Taxonomy" id="153919"/>
    <lineage>
        <taxon>Eukaryota</taxon>
        <taxon>Fungi</taxon>
        <taxon>Dikarya</taxon>
        <taxon>Basidiomycota</taxon>
        <taxon>Agaricomycotina</taxon>
        <taxon>Agaricomycetes</taxon>
        <taxon>Agaricomycetidae</taxon>
        <taxon>Agaricales</taxon>
        <taxon>Marasmiineae</taxon>
        <taxon>Omphalotaceae</taxon>
        <taxon>Lentinula</taxon>
    </lineage>
</organism>
<evidence type="ECO:0000313" key="3">
    <source>
        <dbReference type="Proteomes" id="UP001163846"/>
    </source>
</evidence>
<keyword evidence="1" id="KW-0732">Signal</keyword>
<reference evidence="2" key="1">
    <citation type="submission" date="2022-08" db="EMBL/GenBank/DDBJ databases">
        <authorList>
            <consortium name="DOE Joint Genome Institute"/>
            <person name="Min B."/>
            <person name="Riley R."/>
            <person name="Sierra-Patev S."/>
            <person name="Naranjo-Ortiz M."/>
            <person name="Looney B."/>
            <person name="Konkel Z."/>
            <person name="Slot J.C."/>
            <person name="Sakamoto Y."/>
            <person name="Steenwyk J.L."/>
            <person name="Rokas A."/>
            <person name="Carro J."/>
            <person name="Camarero S."/>
            <person name="Ferreira P."/>
            <person name="Molpeceres G."/>
            <person name="Ruiz-Duenas F.J."/>
            <person name="Serrano A."/>
            <person name="Henrissat B."/>
            <person name="Drula E."/>
            <person name="Hughes K.W."/>
            <person name="Mata J.L."/>
            <person name="Ishikawa N.K."/>
            <person name="Vargas-Isla R."/>
            <person name="Ushijima S."/>
            <person name="Smith C.A."/>
            <person name="Ahrendt S."/>
            <person name="Andreopoulos W."/>
            <person name="He G."/>
            <person name="Labutti K."/>
            <person name="Lipzen A."/>
            <person name="Ng V."/>
            <person name="Sandor L."/>
            <person name="Barry K."/>
            <person name="Martinez A.T."/>
            <person name="Xiao Y."/>
            <person name="Gibbons J.G."/>
            <person name="Terashima K."/>
            <person name="Hibbett D.S."/>
            <person name="Grigoriev I.V."/>
        </authorList>
    </citation>
    <scope>NUCLEOTIDE SEQUENCE</scope>
    <source>
        <strain evidence="2">TFB9207</strain>
    </source>
</reference>
<gene>
    <name evidence="2" type="ORF">F5878DRAFT_243465</name>
</gene>
<dbReference type="EMBL" id="MU806289">
    <property type="protein sequence ID" value="KAJ3836846.1"/>
    <property type="molecule type" value="Genomic_DNA"/>
</dbReference>
<dbReference type="AlphaFoldDB" id="A0AA38P621"/>
<evidence type="ECO:0000256" key="1">
    <source>
        <dbReference type="SAM" id="SignalP"/>
    </source>
</evidence>
<dbReference type="Proteomes" id="UP001163846">
    <property type="component" value="Unassembled WGS sequence"/>
</dbReference>
<comment type="caution">
    <text evidence="2">The sequence shown here is derived from an EMBL/GenBank/DDBJ whole genome shotgun (WGS) entry which is preliminary data.</text>
</comment>
<proteinExistence type="predicted"/>
<accession>A0AA38P621</accession>
<feature type="signal peptide" evidence="1">
    <location>
        <begin position="1"/>
        <end position="17"/>
    </location>
</feature>
<keyword evidence="3" id="KW-1185">Reference proteome</keyword>
<sequence>MRFNTLILLGFVSVVLSAPLWKRHEPPGGTIKDSIDPSNNTTPNISQRGLFHACKVTFIQAQHVTQVATVDSKTNDLAQQWVIRLLDEAEKRMGLDFSCRVSFENKYQGLLFAGNYHYPIKFYLEDEGKKPICGSGRGGYGCNGSIRSDKSARFTHPYNTIQITSQEGQEIFQNNLGKIGIGSTWLGSMDWSNGTSSSSKANPPPRNY</sequence>